<sequence length="716" mass="77121">MKRGKDDEKTMGPMFPRLHVNDTERGGPRAPPRNKMALYEQLSIPSQRFNPGVVPLNPGSKGPAASTSQGSGVERSYHLPHQVPPSTPAHIISRSHSRQPSRGNSNTSLEQLEQRKKVGDEDDFRVPVFDQSGAAHHHSSSQLGSDMEKPVPFISTYSSHSLKIQTAGDNDRKHIGFTGVHLRQDMKNPRDENIEACVSSRHSSERASTNVPAREKMVSGDKANTSQDQQLRDNAAVNFANLHQGDVSLQQETADGSGDDVPDIPRETEKADVPLPGGDASLGKDHLSSRKPEIGSVGDQKFGSVQLENGSKSNDVSETSVVDSVVALDISPDDVVGIIGQKHFWKARRAIVNQQRVFAVQVFELHRLIKVQRLIAGSPNLSVEESTYLGKRSRKSSPTENLTSECVVTPSEHNAQRKESSEKPNDKMECSAENAVAKTSISSVKSGAPPSNWGPYLGNPTTVPVAADPKMSPWCFNQSMGQQWLIPVMSPSEGLIYKPYTMPGLMGSACGGCGPFAPIPMTGNFMNSPYGVPTSHHHHHYHHQGIGGIPGAPPVGHGYFPPYGMPVMNTAFSGSAEEQMNNFAGSVSNGQNSRSPVDKANSDLQHQASQNASPQKGGTTSQVRKISKDAERQGSTGSSPSERAPGGANIQTTEGRDALPFFPAATAASEGAPQPQDTDQPSRVIKVVPHNPRSATASAARIFRSIQEERKQYDSV</sequence>
<dbReference type="InterPro" id="IPR039319">
    <property type="entry name" value="ELF3-like"/>
</dbReference>
<accession>A0A9Q0FSF7</accession>
<feature type="compositionally biased region" description="Basic and acidic residues" evidence="1">
    <location>
        <begin position="414"/>
        <end position="430"/>
    </location>
</feature>
<dbReference type="EMBL" id="JAKUCV010003982">
    <property type="protein sequence ID" value="KAJ4836973.1"/>
    <property type="molecule type" value="Genomic_DNA"/>
</dbReference>
<feature type="compositionally biased region" description="Polar residues" evidence="1">
    <location>
        <begin position="396"/>
        <end position="406"/>
    </location>
</feature>
<feature type="compositionally biased region" description="Basic and acidic residues" evidence="1">
    <location>
        <begin position="1"/>
        <end position="10"/>
    </location>
</feature>
<dbReference type="PANTHER" id="PTHR34281">
    <property type="entry name" value="PROTEIN EARLY FLOWERING 3"/>
    <property type="match status" value="1"/>
</dbReference>
<evidence type="ECO:0000313" key="2">
    <source>
        <dbReference type="EMBL" id="KAJ4836973.1"/>
    </source>
</evidence>
<feature type="region of interest" description="Disordered" evidence="1">
    <location>
        <begin position="385"/>
        <end position="430"/>
    </location>
</feature>
<organism evidence="2 3">
    <name type="scientific">Turnera subulata</name>
    <dbReference type="NCBI Taxonomy" id="218843"/>
    <lineage>
        <taxon>Eukaryota</taxon>
        <taxon>Viridiplantae</taxon>
        <taxon>Streptophyta</taxon>
        <taxon>Embryophyta</taxon>
        <taxon>Tracheophyta</taxon>
        <taxon>Spermatophyta</taxon>
        <taxon>Magnoliopsida</taxon>
        <taxon>eudicotyledons</taxon>
        <taxon>Gunneridae</taxon>
        <taxon>Pentapetalae</taxon>
        <taxon>rosids</taxon>
        <taxon>fabids</taxon>
        <taxon>Malpighiales</taxon>
        <taxon>Passifloraceae</taxon>
        <taxon>Turnera</taxon>
    </lineage>
</organism>
<gene>
    <name evidence="2" type="ORF">Tsubulata_025283</name>
</gene>
<reference evidence="2" key="1">
    <citation type="submission" date="2022-02" db="EMBL/GenBank/DDBJ databases">
        <authorList>
            <person name="Henning P.M."/>
            <person name="McCubbin A.G."/>
            <person name="Shore J.S."/>
        </authorList>
    </citation>
    <scope>NUCLEOTIDE SEQUENCE</scope>
    <source>
        <strain evidence="2">F60SS</strain>
        <tissue evidence="2">Leaves</tissue>
    </source>
</reference>
<dbReference type="Proteomes" id="UP001141552">
    <property type="component" value="Unassembled WGS sequence"/>
</dbReference>
<feature type="compositionally biased region" description="Polar residues" evidence="1">
    <location>
        <begin position="582"/>
        <end position="595"/>
    </location>
</feature>
<feature type="region of interest" description="Disordered" evidence="1">
    <location>
        <begin position="198"/>
        <end position="229"/>
    </location>
</feature>
<protein>
    <recommendedName>
        <fullName evidence="4">Protein EARLY FLOWERING 3</fullName>
    </recommendedName>
</protein>
<evidence type="ECO:0000256" key="1">
    <source>
        <dbReference type="SAM" id="MobiDB-lite"/>
    </source>
</evidence>
<evidence type="ECO:0000313" key="3">
    <source>
        <dbReference type="Proteomes" id="UP001141552"/>
    </source>
</evidence>
<dbReference type="AlphaFoldDB" id="A0A9Q0FSF7"/>
<feature type="compositionally biased region" description="Polar residues" evidence="1">
    <location>
        <begin position="602"/>
        <end position="624"/>
    </location>
</feature>
<dbReference type="PANTHER" id="PTHR34281:SF2">
    <property type="entry name" value="PROTEIN EARLY FLOWERING 3"/>
    <property type="match status" value="1"/>
</dbReference>
<feature type="region of interest" description="Disordered" evidence="1">
    <location>
        <begin position="246"/>
        <end position="318"/>
    </location>
</feature>
<evidence type="ECO:0008006" key="4">
    <source>
        <dbReference type="Google" id="ProtNLM"/>
    </source>
</evidence>
<feature type="region of interest" description="Disordered" evidence="1">
    <location>
        <begin position="582"/>
        <end position="683"/>
    </location>
</feature>
<feature type="compositionally biased region" description="Polar residues" evidence="1">
    <location>
        <begin position="100"/>
        <end position="111"/>
    </location>
</feature>
<name>A0A9Q0FSF7_9ROSI</name>
<dbReference type="OrthoDB" id="1939092at2759"/>
<feature type="region of interest" description="Disordered" evidence="1">
    <location>
        <begin position="1"/>
        <end position="123"/>
    </location>
</feature>
<dbReference type="GO" id="GO:2000028">
    <property type="term" value="P:regulation of photoperiodism, flowering"/>
    <property type="evidence" value="ECO:0007669"/>
    <property type="project" value="InterPro"/>
</dbReference>
<comment type="caution">
    <text evidence="2">The sequence shown here is derived from an EMBL/GenBank/DDBJ whole genome shotgun (WGS) entry which is preliminary data.</text>
</comment>
<reference evidence="2" key="2">
    <citation type="journal article" date="2023" name="Plants (Basel)">
        <title>Annotation of the Turnera subulata (Passifloraceae) Draft Genome Reveals the S-Locus Evolved after the Divergence of Turneroideae from Passifloroideae in a Stepwise Manner.</title>
        <authorList>
            <person name="Henning P.M."/>
            <person name="Roalson E.H."/>
            <person name="Mir W."/>
            <person name="McCubbin A.G."/>
            <person name="Shore J.S."/>
        </authorList>
    </citation>
    <scope>NUCLEOTIDE SEQUENCE</scope>
    <source>
        <strain evidence="2">F60SS</strain>
    </source>
</reference>
<proteinExistence type="predicted"/>
<feature type="compositionally biased region" description="Basic and acidic residues" evidence="1">
    <location>
        <begin position="263"/>
        <end position="272"/>
    </location>
</feature>
<feature type="compositionally biased region" description="Basic and acidic residues" evidence="1">
    <location>
        <begin position="282"/>
        <end position="293"/>
    </location>
</feature>
<keyword evidence="3" id="KW-1185">Reference proteome</keyword>